<gene>
    <name evidence="1" type="ordered locus">PXO_05636</name>
    <name evidence="2" type="ordered locus">PXO_06259</name>
</gene>
<accession>A0A0J9WXP8</accession>
<sequence length="60" mass="6568">MRAKCGANTASICAQGSRRASTASGWRGSIISAKGWRKKSAFWVWAIGKTPRNQMLIDQL</sequence>
<dbReference type="AlphaFoldDB" id="A0A0J9WXP8"/>
<dbReference type="EMBL" id="CP000967">
    <property type="protein sequence ID" value="ACD59249.1"/>
    <property type="molecule type" value="Genomic_DNA"/>
</dbReference>
<reference evidence="2" key="2">
    <citation type="submission" date="2013-08" db="EMBL/GenBank/DDBJ databases">
        <authorList>
            <person name="Salzberg S."/>
        </authorList>
    </citation>
    <scope>NUCLEOTIDE SEQUENCE</scope>
    <source>
        <strain evidence="2">PXO99A</strain>
    </source>
</reference>
<evidence type="ECO:0000313" key="3">
    <source>
        <dbReference type="Proteomes" id="UP000001740"/>
    </source>
</evidence>
<dbReference type="Proteomes" id="UP000001740">
    <property type="component" value="Chromosome"/>
</dbReference>
<name>A0A0J9WXP8_XANOP</name>
<reference evidence="2 3" key="1">
    <citation type="journal article" date="2008" name="BMC Genomics">
        <title>Genome sequence and rapid evolution of the rice pathogen Xanthomonas oryzae pv. oryzae PXO99A.</title>
        <authorList>
            <person name="Salzberg S.L."/>
            <person name="Sommer D.D."/>
            <person name="Schatz M.C."/>
            <person name="Phillippy A.M."/>
            <person name="Rabinowicz P.D."/>
            <person name="Tsuge S."/>
            <person name="Furutani A."/>
            <person name="Ochiai H."/>
            <person name="Delcher A.L."/>
            <person name="Kelley D."/>
            <person name="Madupu R."/>
            <person name="Puiu D."/>
            <person name="Radune D."/>
            <person name="Shumway M."/>
            <person name="Trapnell C."/>
            <person name="Aparna G."/>
            <person name="Jha G."/>
            <person name="Pandey A."/>
            <person name="Patil P.B."/>
            <person name="Ishihara H."/>
            <person name="Meyer D.F."/>
            <person name="Szurek B."/>
            <person name="Verdier V."/>
            <person name="Koebnik R."/>
            <person name="Dow J.M."/>
            <person name="Ryan R.P."/>
            <person name="Hirata H."/>
            <person name="Tsuyumu S."/>
            <person name="Won Lee S."/>
            <person name="Seo Y.S."/>
            <person name="Sriariyanum M."/>
            <person name="Ronald P.C."/>
            <person name="Sonti R.V."/>
            <person name="Van Sluys M.A."/>
            <person name="Leach J.E."/>
            <person name="White F.F."/>
            <person name="Bogdanove A.J."/>
        </authorList>
    </citation>
    <scope>NUCLEOTIDE SEQUENCE [LARGE SCALE GENOMIC DNA]</scope>
    <source>
        <strain evidence="2 3">PXO99A</strain>
    </source>
</reference>
<evidence type="ECO:0000313" key="1">
    <source>
        <dbReference type="EMBL" id="ACD59249.1"/>
    </source>
</evidence>
<dbReference type="KEGG" id="xop:PXO_06259"/>
<evidence type="ECO:0000313" key="2">
    <source>
        <dbReference type="EMBL" id="ACD59441.1"/>
    </source>
</evidence>
<dbReference type="EMBL" id="CP000967">
    <property type="protein sequence ID" value="ACD59441.1"/>
    <property type="molecule type" value="Genomic_DNA"/>
</dbReference>
<dbReference type="HOGENOM" id="CLU_2940786_0_0_6"/>
<proteinExistence type="predicted"/>
<dbReference type="KEGG" id="xop:PXO_05636"/>
<organism evidence="2 3">
    <name type="scientific">Xanthomonas oryzae pv. oryzae (strain PXO99A)</name>
    <dbReference type="NCBI Taxonomy" id="360094"/>
    <lineage>
        <taxon>Bacteria</taxon>
        <taxon>Pseudomonadati</taxon>
        <taxon>Pseudomonadota</taxon>
        <taxon>Gammaproteobacteria</taxon>
        <taxon>Lysobacterales</taxon>
        <taxon>Lysobacteraceae</taxon>
        <taxon>Xanthomonas</taxon>
    </lineage>
</organism>
<protein>
    <submittedName>
        <fullName evidence="2">Uncharacterized protein</fullName>
    </submittedName>
</protein>
<reference evidence="2" key="3">
    <citation type="submission" date="2015-06" db="EMBL/GenBank/DDBJ databases">
        <authorList>
            <person name="Booher N.J."/>
            <person name="Carpenter S.C.D."/>
            <person name="Sebra R.P."/>
            <person name="Wang L."/>
            <person name="Salzberg S.L."/>
            <person name="Leach J.E."/>
            <person name="Bogdanove A.J."/>
        </authorList>
    </citation>
    <scope>NUCLEOTIDE SEQUENCE</scope>
    <source>
        <strain evidence="2">PXO99A</strain>
    </source>
</reference>